<keyword evidence="2" id="KW-0812">Transmembrane</keyword>
<keyword evidence="1" id="KW-0175">Coiled coil</keyword>
<reference evidence="3" key="1">
    <citation type="submission" date="2018-05" db="EMBL/GenBank/DDBJ databases">
        <authorList>
            <person name="Lanie J.A."/>
            <person name="Ng W.-L."/>
            <person name="Kazmierczak K.M."/>
            <person name="Andrzejewski T.M."/>
            <person name="Davidsen T.M."/>
            <person name="Wayne K.J."/>
            <person name="Tettelin H."/>
            <person name="Glass J.I."/>
            <person name="Rusch D."/>
            <person name="Podicherti R."/>
            <person name="Tsui H.-C.T."/>
            <person name="Winkler M.E."/>
        </authorList>
    </citation>
    <scope>NUCLEOTIDE SEQUENCE</scope>
</reference>
<gene>
    <name evidence="3" type="ORF">METZ01_LOCUS236727</name>
</gene>
<evidence type="ECO:0008006" key="4">
    <source>
        <dbReference type="Google" id="ProtNLM"/>
    </source>
</evidence>
<evidence type="ECO:0000256" key="2">
    <source>
        <dbReference type="SAM" id="Phobius"/>
    </source>
</evidence>
<dbReference type="PANTHER" id="PTHR14136:SF17">
    <property type="entry name" value="BTB_POZ DOMAIN-CONTAINING PROTEIN KCTD9"/>
    <property type="match status" value="1"/>
</dbReference>
<protein>
    <recommendedName>
        <fullName evidence="4">Pentapeptide repeat-containing protein</fullName>
    </recommendedName>
</protein>
<keyword evidence="2" id="KW-1133">Transmembrane helix</keyword>
<name>A0A382HAT6_9ZZZZ</name>
<feature type="coiled-coil region" evidence="1">
    <location>
        <begin position="35"/>
        <end position="62"/>
    </location>
</feature>
<sequence>MGSAGEFFGAIGSILIACVAVFIATRQYLDEKRFAREQKALMEDIERKNEIARIEQDRLVRAQSLDSYFDGISNLILRDPILDSKARNLSKGRTDAILKVLAPDEKRNLLAFLYGSGLITPNEEADEVVIGLSGSDLSHAQLDGFTLRNAHLEMAILKGAQITDCDLNQIDMLGADLERANLKGSDITEANLHGILGFNTNLSASDLSGTDIAGADLREADLSESDLTGGDLSGTNLRGANLVDANLTGANLSGANLRDVNLTDANLLDADLSSLISIDGADFSGVLNLSDTSREYLSAIASGENPITGVETGLSLN</sequence>
<dbReference type="Pfam" id="PF00805">
    <property type="entry name" value="Pentapeptide"/>
    <property type="match status" value="3"/>
</dbReference>
<dbReference type="AlphaFoldDB" id="A0A382HAT6"/>
<feature type="transmembrane region" description="Helical" evidence="2">
    <location>
        <begin position="6"/>
        <end position="29"/>
    </location>
</feature>
<evidence type="ECO:0000256" key="1">
    <source>
        <dbReference type="SAM" id="Coils"/>
    </source>
</evidence>
<dbReference type="InterPro" id="IPR051082">
    <property type="entry name" value="Pentapeptide-BTB/POZ_domain"/>
</dbReference>
<proteinExistence type="predicted"/>
<dbReference type="Gene3D" id="2.160.20.80">
    <property type="entry name" value="E3 ubiquitin-protein ligase SopA"/>
    <property type="match status" value="2"/>
</dbReference>
<accession>A0A382HAT6</accession>
<organism evidence="3">
    <name type="scientific">marine metagenome</name>
    <dbReference type="NCBI Taxonomy" id="408172"/>
    <lineage>
        <taxon>unclassified sequences</taxon>
        <taxon>metagenomes</taxon>
        <taxon>ecological metagenomes</taxon>
    </lineage>
</organism>
<dbReference type="EMBL" id="UINC01059924">
    <property type="protein sequence ID" value="SVB83873.1"/>
    <property type="molecule type" value="Genomic_DNA"/>
</dbReference>
<evidence type="ECO:0000313" key="3">
    <source>
        <dbReference type="EMBL" id="SVB83873.1"/>
    </source>
</evidence>
<dbReference type="PANTHER" id="PTHR14136">
    <property type="entry name" value="BTB_POZ DOMAIN-CONTAINING PROTEIN KCTD9"/>
    <property type="match status" value="1"/>
</dbReference>
<dbReference type="InterPro" id="IPR001646">
    <property type="entry name" value="5peptide_repeat"/>
</dbReference>
<keyword evidence="2" id="KW-0472">Membrane</keyword>
<dbReference type="SUPFAM" id="SSF141571">
    <property type="entry name" value="Pentapeptide repeat-like"/>
    <property type="match status" value="1"/>
</dbReference>